<dbReference type="AlphaFoldDB" id="A0A5B7J0U2"/>
<gene>
    <name evidence="3" type="ORF">E2C01_083296</name>
</gene>
<evidence type="ECO:0000313" key="3">
    <source>
        <dbReference type="EMBL" id="MPC88395.1"/>
    </source>
</evidence>
<dbReference type="EMBL" id="VSRR010077675">
    <property type="protein sequence ID" value="MPC88395.1"/>
    <property type="molecule type" value="Genomic_DNA"/>
</dbReference>
<feature type="region of interest" description="Disordered" evidence="1">
    <location>
        <begin position="1"/>
        <end position="24"/>
    </location>
</feature>
<name>A0A5B7J0U2_PORTR</name>
<keyword evidence="2" id="KW-1133">Transmembrane helix</keyword>
<feature type="transmembrane region" description="Helical" evidence="2">
    <location>
        <begin position="27"/>
        <end position="47"/>
    </location>
</feature>
<comment type="caution">
    <text evidence="3">The sequence shown here is derived from an EMBL/GenBank/DDBJ whole genome shotgun (WGS) entry which is preliminary data.</text>
</comment>
<proteinExistence type="predicted"/>
<evidence type="ECO:0000256" key="2">
    <source>
        <dbReference type="SAM" id="Phobius"/>
    </source>
</evidence>
<evidence type="ECO:0000313" key="4">
    <source>
        <dbReference type="Proteomes" id="UP000324222"/>
    </source>
</evidence>
<organism evidence="3 4">
    <name type="scientific">Portunus trituberculatus</name>
    <name type="common">Swimming crab</name>
    <name type="synonym">Neptunus trituberculatus</name>
    <dbReference type="NCBI Taxonomy" id="210409"/>
    <lineage>
        <taxon>Eukaryota</taxon>
        <taxon>Metazoa</taxon>
        <taxon>Ecdysozoa</taxon>
        <taxon>Arthropoda</taxon>
        <taxon>Crustacea</taxon>
        <taxon>Multicrustacea</taxon>
        <taxon>Malacostraca</taxon>
        <taxon>Eumalacostraca</taxon>
        <taxon>Eucarida</taxon>
        <taxon>Decapoda</taxon>
        <taxon>Pleocyemata</taxon>
        <taxon>Brachyura</taxon>
        <taxon>Eubrachyura</taxon>
        <taxon>Portunoidea</taxon>
        <taxon>Portunidae</taxon>
        <taxon>Portuninae</taxon>
        <taxon>Portunus</taxon>
    </lineage>
</organism>
<accession>A0A5B7J0U2</accession>
<sequence>MVPWAALRPGRRREAGAAPPRHTAGRWGSLCFLVLVNCALLVSPLLWRRRRQCDECVWQRLMAARGHVSGSQATAAPPPMSRCGSS</sequence>
<keyword evidence="2" id="KW-0812">Transmembrane</keyword>
<protein>
    <submittedName>
        <fullName evidence="3">Uncharacterized protein</fullName>
    </submittedName>
</protein>
<feature type="region of interest" description="Disordered" evidence="1">
    <location>
        <begin position="66"/>
        <end position="86"/>
    </location>
</feature>
<dbReference type="Proteomes" id="UP000324222">
    <property type="component" value="Unassembled WGS sequence"/>
</dbReference>
<keyword evidence="4" id="KW-1185">Reference proteome</keyword>
<keyword evidence="2" id="KW-0472">Membrane</keyword>
<evidence type="ECO:0000256" key="1">
    <source>
        <dbReference type="SAM" id="MobiDB-lite"/>
    </source>
</evidence>
<reference evidence="3 4" key="1">
    <citation type="submission" date="2019-05" db="EMBL/GenBank/DDBJ databases">
        <title>Another draft genome of Portunus trituberculatus and its Hox gene families provides insights of decapod evolution.</title>
        <authorList>
            <person name="Jeong J.-H."/>
            <person name="Song I."/>
            <person name="Kim S."/>
            <person name="Choi T."/>
            <person name="Kim D."/>
            <person name="Ryu S."/>
            <person name="Kim W."/>
        </authorList>
    </citation>
    <scope>NUCLEOTIDE SEQUENCE [LARGE SCALE GENOMIC DNA]</scope>
    <source>
        <tissue evidence="3">Muscle</tissue>
    </source>
</reference>